<dbReference type="InterPro" id="IPR011701">
    <property type="entry name" value="MFS"/>
</dbReference>
<evidence type="ECO:0000313" key="7">
    <source>
        <dbReference type="EMBL" id="TVU63289.1"/>
    </source>
</evidence>
<evidence type="ECO:0000313" key="8">
    <source>
        <dbReference type="Proteomes" id="UP000316500"/>
    </source>
</evidence>
<feature type="transmembrane region" description="Helical" evidence="5">
    <location>
        <begin position="36"/>
        <end position="58"/>
    </location>
</feature>
<feature type="transmembrane region" description="Helical" evidence="5">
    <location>
        <begin position="212"/>
        <end position="231"/>
    </location>
</feature>
<evidence type="ECO:0000256" key="5">
    <source>
        <dbReference type="SAM" id="Phobius"/>
    </source>
</evidence>
<name>A0A558H2D7_PAENT</name>
<feature type="transmembrane region" description="Helical" evidence="5">
    <location>
        <begin position="392"/>
        <end position="412"/>
    </location>
</feature>
<dbReference type="GO" id="GO:0005886">
    <property type="term" value="C:plasma membrane"/>
    <property type="evidence" value="ECO:0007669"/>
    <property type="project" value="UniProtKB-SubCell"/>
</dbReference>
<evidence type="ECO:0000256" key="1">
    <source>
        <dbReference type="ARBA" id="ARBA00004651"/>
    </source>
</evidence>
<dbReference type="PANTHER" id="PTHR23542">
    <property type="match status" value="1"/>
</dbReference>
<dbReference type="PROSITE" id="PS50850">
    <property type="entry name" value="MFS"/>
    <property type="match status" value="1"/>
</dbReference>
<evidence type="ECO:0000259" key="6">
    <source>
        <dbReference type="PROSITE" id="PS50850"/>
    </source>
</evidence>
<feature type="domain" description="Major facilitator superfamily (MFS) profile" evidence="6">
    <location>
        <begin position="271"/>
        <end position="453"/>
    </location>
</feature>
<dbReference type="Gene3D" id="1.20.1250.20">
    <property type="entry name" value="MFS general substrate transporter like domains"/>
    <property type="match status" value="1"/>
</dbReference>
<feature type="transmembrane region" description="Helical" evidence="5">
    <location>
        <begin position="334"/>
        <end position="355"/>
    </location>
</feature>
<feature type="transmembrane region" description="Helical" evidence="5">
    <location>
        <begin position="97"/>
        <end position="119"/>
    </location>
</feature>
<dbReference type="AlphaFoldDB" id="A0A558H2D7"/>
<dbReference type="OrthoDB" id="9180256at2"/>
<comment type="subcellular location">
    <subcellularLocation>
        <location evidence="1">Cell membrane</location>
        <topology evidence="1">Multi-pass membrane protein</topology>
    </subcellularLocation>
</comment>
<dbReference type="PANTHER" id="PTHR23542:SF1">
    <property type="entry name" value="MAJOR FACILITATOR SUPERFAMILY (MFS) PROFILE DOMAIN-CONTAINING PROTEIN"/>
    <property type="match status" value="1"/>
</dbReference>
<comment type="caution">
    <text evidence="7">The sequence shown here is derived from an EMBL/GenBank/DDBJ whole genome shotgun (WGS) entry which is preliminary data.</text>
</comment>
<keyword evidence="3 5" id="KW-1133">Transmembrane helix</keyword>
<feature type="transmembrane region" description="Helical" evidence="5">
    <location>
        <begin position="361"/>
        <end position="385"/>
    </location>
</feature>
<organism evidence="7 8">
    <name type="scientific">Paenarthrobacter nitroguajacolicus</name>
    <name type="common">Arthrobacter nitroguajacolicus</name>
    <dbReference type="NCBI Taxonomy" id="211146"/>
    <lineage>
        <taxon>Bacteria</taxon>
        <taxon>Bacillati</taxon>
        <taxon>Actinomycetota</taxon>
        <taxon>Actinomycetes</taxon>
        <taxon>Micrococcales</taxon>
        <taxon>Micrococcaceae</taxon>
        <taxon>Paenarthrobacter</taxon>
    </lineage>
</organism>
<keyword evidence="4 5" id="KW-0472">Membrane</keyword>
<feature type="transmembrane region" description="Helical" evidence="5">
    <location>
        <begin position="267"/>
        <end position="288"/>
    </location>
</feature>
<accession>A0A558H2D7</accession>
<sequence>MEKSSVASQPLSSAPTRSSRLPGRFARLPELAGPGFLPLGLFARLPLAMLTVGTLTLVTAVSHSYAIGGMAAGAVGIGSALGAPVLGSLADRAGQRIVLLVAAVINTLAVAGLLAAAYVTPGYSSVADATGVLIAAFLAGASCPQVGPMARVRWMALTTRNLSPSGPGGSKSVAANRADLDTALSYEGTADEVTFVLGPALVGVLASMVAPWLPLALAAVMTITLVPAFAVHPSQQAVVPAPRKATAVVVVSGDQVTQTTPPRRSRWAGAVVAVPVVAMVCMGTFFGATQNALSAFSAEYATAEIAGLLYAVMGLSSAVAALSVAFWPQRFSLASRWVVAALAMSVLSLLLLLPAGIWPMIFVLLVLGIPVGPVMVTVFSIGGVVAPAGRMATVMTALASGIVAGTALGSYLAGQLAETQGPGAAFVVSMAAAAGLLLLGVVTSLVMKRRPQA</sequence>
<reference evidence="7 8" key="1">
    <citation type="submission" date="2019-07" db="EMBL/GenBank/DDBJ databases">
        <title>Diversity of Bacteria from Kongsfjorden, Arctic.</title>
        <authorList>
            <person name="Yu Y."/>
        </authorList>
    </citation>
    <scope>NUCLEOTIDE SEQUENCE [LARGE SCALE GENOMIC DNA]</scope>
    <source>
        <strain evidence="7 8">SM1928</strain>
    </source>
</reference>
<dbReference type="Pfam" id="PF07690">
    <property type="entry name" value="MFS_1"/>
    <property type="match status" value="1"/>
</dbReference>
<evidence type="ECO:0000256" key="2">
    <source>
        <dbReference type="ARBA" id="ARBA00022692"/>
    </source>
</evidence>
<gene>
    <name evidence="7" type="ORF">FQP90_09890</name>
</gene>
<dbReference type="SUPFAM" id="SSF103473">
    <property type="entry name" value="MFS general substrate transporter"/>
    <property type="match status" value="1"/>
</dbReference>
<proteinExistence type="predicted"/>
<keyword evidence="2 5" id="KW-0812">Transmembrane</keyword>
<dbReference type="InterPro" id="IPR036259">
    <property type="entry name" value="MFS_trans_sf"/>
</dbReference>
<feature type="transmembrane region" description="Helical" evidence="5">
    <location>
        <begin position="424"/>
        <end position="447"/>
    </location>
</feature>
<feature type="transmembrane region" description="Helical" evidence="5">
    <location>
        <begin position="308"/>
        <end position="327"/>
    </location>
</feature>
<evidence type="ECO:0000256" key="3">
    <source>
        <dbReference type="ARBA" id="ARBA00022989"/>
    </source>
</evidence>
<dbReference type="GO" id="GO:0022857">
    <property type="term" value="F:transmembrane transporter activity"/>
    <property type="evidence" value="ECO:0007669"/>
    <property type="project" value="InterPro"/>
</dbReference>
<evidence type="ECO:0000256" key="4">
    <source>
        <dbReference type="ARBA" id="ARBA00023136"/>
    </source>
</evidence>
<feature type="transmembrane region" description="Helical" evidence="5">
    <location>
        <begin position="65"/>
        <end position="85"/>
    </location>
</feature>
<dbReference type="InterPro" id="IPR020846">
    <property type="entry name" value="MFS_dom"/>
</dbReference>
<dbReference type="Proteomes" id="UP000316500">
    <property type="component" value="Unassembled WGS sequence"/>
</dbReference>
<protein>
    <submittedName>
        <fullName evidence="7">MFS transporter</fullName>
    </submittedName>
</protein>
<dbReference type="RefSeq" id="WP_144649722.1">
    <property type="nucleotide sequence ID" value="NZ_VNFK01000006.1"/>
</dbReference>
<dbReference type="EMBL" id="VNFK01000006">
    <property type="protein sequence ID" value="TVU63289.1"/>
    <property type="molecule type" value="Genomic_DNA"/>
</dbReference>